<name>A0A9Q3K1E4_9BASI</name>
<feature type="region of interest" description="Disordered" evidence="1">
    <location>
        <begin position="1"/>
        <end position="63"/>
    </location>
</feature>
<accession>A0A9Q3K1E4</accession>
<dbReference type="Proteomes" id="UP000765509">
    <property type="component" value="Unassembled WGS sequence"/>
</dbReference>
<evidence type="ECO:0000313" key="3">
    <source>
        <dbReference type="Proteomes" id="UP000765509"/>
    </source>
</evidence>
<organism evidence="2 3">
    <name type="scientific">Austropuccinia psidii MF-1</name>
    <dbReference type="NCBI Taxonomy" id="1389203"/>
    <lineage>
        <taxon>Eukaryota</taxon>
        <taxon>Fungi</taxon>
        <taxon>Dikarya</taxon>
        <taxon>Basidiomycota</taxon>
        <taxon>Pucciniomycotina</taxon>
        <taxon>Pucciniomycetes</taxon>
        <taxon>Pucciniales</taxon>
        <taxon>Sphaerophragmiaceae</taxon>
        <taxon>Austropuccinia</taxon>
    </lineage>
</organism>
<feature type="compositionally biased region" description="Basic residues" evidence="1">
    <location>
        <begin position="46"/>
        <end position="56"/>
    </location>
</feature>
<keyword evidence="3" id="KW-1185">Reference proteome</keyword>
<sequence length="104" mass="12242">MESTIIQASHKKDKGVPCQKREASKQEAPVDSTSKPQANKLPQEGKKKKKKNRRKPYSPSYRIPKIQKEAMEIVFNMARNLMKLKEKEEQRMRQPHFPKNDFFS</sequence>
<comment type="caution">
    <text evidence="2">The sequence shown here is derived from an EMBL/GenBank/DDBJ whole genome shotgun (WGS) entry which is preliminary data.</text>
</comment>
<gene>
    <name evidence="2" type="ORF">O181_111134</name>
</gene>
<dbReference type="EMBL" id="AVOT02088137">
    <property type="protein sequence ID" value="MBW0571419.1"/>
    <property type="molecule type" value="Genomic_DNA"/>
</dbReference>
<reference evidence="2" key="1">
    <citation type="submission" date="2021-03" db="EMBL/GenBank/DDBJ databases">
        <title>Draft genome sequence of rust myrtle Austropuccinia psidii MF-1, a brazilian biotype.</title>
        <authorList>
            <person name="Quecine M.C."/>
            <person name="Pachon D.M.R."/>
            <person name="Bonatelli M.L."/>
            <person name="Correr F.H."/>
            <person name="Franceschini L.M."/>
            <person name="Leite T.F."/>
            <person name="Margarido G.R.A."/>
            <person name="Almeida C.A."/>
            <person name="Ferrarezi J.A."/>
            <person name="Labate C.A."/>
        </authorList>
    </citation>
    <scope>NUCLEOTIDE SEQUENCE</scope>
    <source>
        <strain evidence="2">MF-1</strain>
    </source>
</reference>
<evidence type="ECO:0000313" key="2">
    <source>
        <dbReference type="EMBL" id="MBW0571419.1"/>
    </source>
</evidence>
<protein>
    <submittedName>
        <fullName evidence="2">Uncharacterized protein</fullName>
    </submittedName>
</protein>
<proteinExistence type="predicted"/>
<evidence type="ECO:0000256" key="1">
    <source>
        <dbReference type="SAM" id="MobiDB-lite"/>
    </source>
</evidence>
<dbReference type="AlphaFoldDB" id="A0A9Q3K1E4"/>